<keyword evidence="5" id="KW-1185">Reference proteome</keyword>
<organism evidence="4 5">
    <name type="scientific">Macleaya cordata</name>
    <name type="common">Five-seeded plume-poppy</name>
    <name type="synonym">Bocconia cordata</name>
    <dbReference type="NCBI Taxonomy" id="56857"/>
    <lineage>
        <taxon>Eukaryota</taxon>
        <taxon>Viridiplantae</taxon>
        <taxon>Streptophyta</taxon>
        <taxon>Embryophyta</taxon>
        <taxon>Tracheophyta</taxon>
        <taxon>Spermatophyta</taxon>
        <taxon>Magnoliopsida</taxon>
        <taxon>Ranunculales</taxon>
        <taxon>Papaveraceae</taxon>
        <taxon>Papaveroideae</taxon>
        <taxon>Macleaya</taxon>
    </lineage>
</organism>
<dbReference type="Pfam" id="PF02458">
    <property type="entry name" value="Transferase"/>
    <property type="match status" value="1"/>
</dbReference>
<dbReference type="InterPro" id="IPR023213">
    <property type="entry name" value="CAT-like_dom_sf"/>
</dbReference>
<sequence length="424" mass="47283">MEMKVEVVSKETIKPSSPTPPHLKTFNLSFLDQIAPPIYIPLVLYYTNDNDNKFLLDVIKKSLSESLTRFYPLAGRINDDSSSVECNDDGVDYLEAKVTNGRLSQIIKHPDIHVLQRFLPCEPYTYDDQSKPNLKVLLAVQVNVFEDCGGMVISMCISHRLADASSSATFINDWAATAHRGATKQIKVPCFELPTLFPKVDLMGFTPNGGIKKKEQQLVTKRFVFESSKIAELKKRSIAANINGGINNIQEYTTRVEAVSAFIWKRFVELDQAKEGVAAATARVYSVTHAVNMRTRMVPPLPTNAFGNMYTPVFALLINAEGEKDHPYPNLVGKIKEAIKKIDGDHVRKLQSTDAYINSIKQRAKVVSSGQESTVMLHFSSWCRFPLYEADFGWGKPTWASTAPLPMENVVVLMDTKSGDGIEA</sequence>
<dbReference type="Proteomes" id="UP000195402">
    <property type="component" value="Unassembled WGS sequence"/>
</dbReference>
<evidence type="ECO:0000313" key="5">
    <source>
        <dbReference type="Proteomes" id="UP000195402"/>
    </source>
</evidence>
<dbReference type="Gene3D" id="3.30.559.10">
    <property type="entry name" value="Chloramphenicol acetyltransferase-like domain"/>
    <property type="match status" value="2"/>
</dbReference>
<proteinExistence type="inferred from homology"/>
<evidence type="ECO:0000256" key="2">
    <source>
        <dbReference type="ARBA" id="ARBA00022679"/>
    </source>
</evidence>
<evidence type="ECO:0000313" key="4">
    <source>
        <dbReference type="EMBL" id="OVA20487.1"/>
    </source>
</evidence>
<comment type="caution">
    <text evidence="4">The sequence shown here is derived from an EMBL/GenBank/DDBJ whole genome shotgun (WGS) entry which is preliminary data.</text>
</comment>
<comment type="similarity">
    <text evidence="1">Belongs to the plant acyltransferase family.</text>
</comment>
<dbReference type="GO" id="GO:0016746">
    <property type="term" value="F:acyltransferase activity"/>
    <property type="evidence" value="ECO:0007669"/>
    <property type="project" value="UniProtKB-KW"/>
</dbReference>
<gene>
    <name evidence="4" type="ORF">BVC80_1065g35</name>
</gene>
<dbReference type="PANTHER" id="PTHR31623:SF17">
    <property type="entry name" value="F21J9.9"/>
    <property type="match status" value="1"/>
</dbReference>
<dbReference type="OMA" id="VISMCIS"/>
<dbReference type="InParanoid" id="A0A200RCP3"/>
<keyword evidence="3" id="KW-0012">Acyltransferase</keyword>
<reference evidence="4 5" key="1">
    <citation type="journal article" date="2017" name="Mol. Plant">
        <title>The Genome of Medicinal Plant Macleaya cordata Provides New Insights into Benzylisoquinoline Alkaloids Metabolism.</title>
        <authorList>
            <person name="Liu X."/>
            <person name="Liu Y."/>
            <person name="Huang P."/>
            <person name="Ma Y."/>
            <person name="Qing Z."/>
            <person name="Tang Q."/>
            <person name="Cao H."/>
            <person name="Cheng P."/>
            <person name="Zheng Y."/>
            <person name="Yuan Z."/>
            <person name="Zhou Y."/>
            <person name="Liu J."/>
            <person name="Tang Z."/>
            <person name="Zhuo Y."/>
            <person name="Zhang Y."/>
            <person name="Yu L."/>
            <person name="Huang J."/>
            <person name="Yang P."/>
            <person name="Peng Q."/>
            <person name="Zhang J."/>
            <person name="Jiang W."/>
            <person name="Zhang Z."/>
            <person name="Lin K."/>
            <person name="Ro D.K."/>
            <person name="Chen X."/>
            <person name="Xiong X."/>
            <person name="Shang Y."/>
            <person name="Huang S."/>
            <person name="Zeng J."/>
        </authorList>
    </citation>
    <scope>NUCLEOTIDE SEQUENCE [LARGE SCALE GENOMIC DNA]</scope>
    <source>
        <strain evidence="5">cv. BLH2017</strain>
        <tissue evidence="4">Root</tissue>
    </source>
</reference>
<dbReference type="EMBL" id="MVGT01000078">
    <property type="protein sequence ID" value="OVA20487.1"/>
    <property type="molecule type" value="Genomic_DNA"/>
</dbReference>
<dbReference type="AlphaFoldDB" id="A0A200RCP3"/>
<evidence type="ECO:0000256" key="3">
    <source>
        <dbReference type="ARBA" id="ARBA00023315"/>
    </source>
</evidence>
<dbReference type="STRING" id="56857.A0A200RCP3"/>
<protein>
    <submittedName>
        <fullName evidence="4">Transferase</fullName>
    </submittedName>
</protein>
<evidence type="ECO:0000256" key="1">
    <source>
        <dbReference type="ARBA" id="ARBA00009861"/>
    </source>
</evidence>
<name>A0A200RCP3_MACCD</name>
<dbReference type="OrthoDB" id="671439at2759"/>
<dbReference type="PANTHER" id="PTHR31623">
    <property type="entry name" value="F21J9.9"/>
    <property type="match status" value="1"/>
</dbReference>
<keyword evidence="2 4" id="KW-0808">Transferase</keyword>
<accession>A0A200RCP3</accession>